<dbReference type="Gene3D" id="3.80.10.10">
    <property type="entry name" value="Ribonuclease Inhibitor"/>
    <property type="match status" value="2"/>
</dbReference>
<protein>
    <submittedName>
        <fullName evidence="7">Tubulin-specific chaperone E</fullName>
    </submittedName>
</protein>
<dbReference type="EMBL" id="CP090163">
    <property type="protein sequence ID" value="UJO11761.1"/>
    <property type="molecule type" value="Genomic_DNA"/>
</dbReference>
<gene>
    <name evidence="7" type="ORF">CLAFUR5_01889</name>
</gene>
<sequence length="564" mass="62643">MPDTARYVGERLSLKRQLCTIRYIGAVADKLGEWLGVEWDDSDRGKHDGTHNGVRYFTCRSPTSKPGSFLRPDQQWDQSKTFLQALREKYMPEDAGTGGDIVYFSTKQAEEVGFEKFSKRQARLQGIHVLVLDHISIRFQNEDRETITELCSDITELDLSSNLFESLGEIVELAVLFPKLTHLTLNGNRFPIPDDCSKAALKQLTGLRSLGLSDTLLSWTEIAKVACIAPNLTTLSAARNRLNRVTSDPLPSTLAHIVLSDNDFDALSDLSGLSSCTGLSSLTLKRCHISTNGNNASDIIVYSRSLQVLDIAYNRVANWALFDILEETFPALESLVITGNPLYGSLSSVEGTTLTAEDGYMLTIARLPRISFLNYSKVTEKERLNSETYYLNQIVSELGKTPADKRPQVLRTHPRWKALCEEYGEPAPKETKSDTINPSSLAARLVTIDFNVSATYDSAAVTRKDTVPKSMNVYALLGMAGKRLGIMPRKLRLIMETGERDPTGSEAGHAGPEWWDSSDDEDEQPRVGQKLVAREVELVAGTRPIGTYIEGREAQIRVEVKGHH</sequence>
<comment type="subcellular location">
    <subcellularLocation>
        <location evidence="1">Cell projection</location>
    </subcellularLocation>
</comment>
<dbReference type="Gene3D" id="2.30.30.190">
    <property type="entry name" value="CAP Gly-rich-like domain"/>
    <property type="match status" value="1"/>
</dbReference>
<evidence type="ECO:0000313" key="7">
    <source>
        <dbReference type="EMBL" id="UJO11761.1"/>
    </source>
</evidence>
<dbReference type="Pfam" id="PF01302">
    <property type="entry name" value="CAP_GLY"/>
    <property type="match status" value="1"/>
</dbReference>
<evidence type="ECO:0000256" key="3">
    <source>
        <dbReference type="ARBA" id="ARBA00022737"/>
    </source>
</evidence>
<keyword evidence="4" id="KW-0966">Cell projection</keyword>
<evidence type="ECO:0000256" key="1">
    <source>
        <dbReference type="ARBA" id="ARBA00004316"/>
    </source>
</evidence>
<feature type="region of interest" description="Disordered" evidence="5">
    <location>
        <begin position="499"/>
        <end position="527"/>
    </location>
</feature>
<dbReference type="PROSITE" id="PS00845">
    <property type="entry name" value="CAP_GLY_1"/>
    <property type="match status" value="1"/>
</dbReference>
<keyword evidence="2" id="KW-0433">Leucine-rich repeat</keyword>
<dbReference type="SMART" id="SM01052">
    <property type="entry name" value="CAP_GLY"/>
    <property type="match status" value="1"/>
</dbReference>
<dbReference type="SUPFAM" id="SSF52058">
    <property type="entry name" value="L domain-like"/>
    <property type="match status" value="1"/>
</dbReference>
<dbReference type="Proteomes" id="UP000756132">
    <property type="component" value="Chromosome 1"/>
</dbReference>
<accession>A0A9Q8P3H6</accession>
<dbReference type="InterPro" id="IPR032675">
    <property type="entry name" value="LRR_dom_sf"/>
</dbReference>
<dbReference type="PROSITE" id="PS50245">
    <property type="entry name" value="CAP_GLY_2"/>
    <property type="match status" value="1"/>
</dbReference>
<dbReference type="PANTHER" id="PTHR45973:SF9">
    <property type="entry name" value="LEUCINE-RICH REPEAT-CONTAINING PROTEIN 46"/>
    <property type="match status" value="1"/>
</dbReference>
<evidence type="ECO:0000256" key="5">
    <source>
        <dbReference type="SAM" id="MobiDB-lite"/>
    </source>
</evidence>
<dbReference type="SUPFAM" id="SSF74924">
    <property type="entry name" value="Cap-Gly domain"/>
    <property type="match status" value="1"/>
</dbReference>
<dbReference type="AlphaFoldDB" id="A0A9Q8P3H6"/>
<evidence type="ECO:0000256" key="4">
    <source>
        <dbReference type="ARBA" id="ARBA00023273"/>
    </source>
</evidence>
<feature type="domain" description="CAP-Gly" evidence="6">
    <location>
        <begin position="25"/>
        <end position="71"/>
    </location>
</feature>
<dbReference type="OMA" id="SEESHMF"/>
<dbReference type="PANTHER" id="PTHR45973">
    <property type="entry name" value="PROTEIN PHOSPHATASE 1 REGULATORY SUBUNIT SDS22-RELATED"/>
    <property type="match status" value="1"/>
</dbReference>
<reference evidence="7" key="1">
    <citation type="submission" date="2021-12" db="EMBL/GenBank/DDBJ databases">
        <authorList>
            <person name="Zaccaron A."/>
            <person name="Stergiopoulos I."/>
        </authorList>
    </citation>
    <scope>NUCLEOTIDE SEQUENCE</scope>
    <source>
        <strain evidence="7">Race5_Kim</strain>
    </source>
</reference>
<evidence type="ECO:0000313" key="8">
    <source>
        <dbReference type="Proteomes" id="UP000756132"/>
    </source>
</evidence>
<dbReference type="GeneID" id="71981767"/>
<evidence type="ECO:0000259" key="6">
    <source>
        <dbReference type="PROSITE" id="PS50245"/>
    </source>
</evidence>
<dbReference type="OrthoDB" id="5273213at2759"/>
<dbReference type="KEGG" id="ffu:CLAFUR5_01889"/>
<organism evidence="7 8">
    <name type="scientific">Passalora fulva</name>
    <name type="common">Tomato leaf mold</name>
    <name type="synonym">Cladosporium fulvum</name>
    <dbReference type="NCBI Taxonomy" id="5499"/>
    <lineage>
        <taxon>Eukaryota</taxon>
        <taxon>Fungi</taxon>
        <taxon>Dikarya</taxon>
        <taxon>Ascomycota</taxon>
        <taxon>Pezizomycotina</taxon>
        <taxon>Dothideomycetes</taxon>
        <taxon>Dothideomycetidae</taxon>
        <taxon>Mycosphaerellales</taxon>
        <taxon>Mycosphaerellaceae</taxon>
        <taxon>Fulvia</taxon>
    </lineage>
</organism>
<dbReference type="InterPro" id="IPR000938">
    <property type="entry name" value="CAP-Gly_domain"/>
</dbReference>
<dbReference type="InterPro" id="IPR036859">
    <property type="entry name" value="CAP-Gly_dom_sf"/>
</dbReference>
<reference evidence="7" key="2">
    <citation type="journal article" date="2022" name="Microb. Genom.">
        <title>A chromosome-scale genome assembly of the tomato pathogen Cladosporium fulvum reveals a compartmentalized genome architecture and the presence of a dispensable chromosome.</title>
        <authorList>
            <person name="Zaccaron A.Z."/>
            <person name="Chen L.H."/>
            <person name="Samaras A."/>
            <person name="Stergiopoulos I."/>
        </authorList>
    </citation>
    <scope>NUCLEOTIDE SEQUENCE</scope>
    <source>
        <strain evidence="7">Race5_Kim</strain>
    </source>
</reference>
<keyword evidence="3" id="KW-0677">Repeat</keyword>
<dbReference type="InterPro" id="IPR050576">
    <property type="entry name" value="Cilia_flagella_integrity"/>
</dbReference>
<dbReference type="RefSeq" id="XP_047756127.1">
    <property type="nucleotide sequence ID" value="XM_047901037.1"/>
</dbReference>
<name>A0A9Q8P3H6_PASFU</name>
<proteinExistence type="predicted"/>
<keyword evidence="8" id="KW-1185">Reference proteome</keyword>
<evidence type="ECO:0000256" key="2">
    <source>
        <dbReference type="ARBA" id="ARBA00022614"/>
    </source>
</evidence>